<feature type="compositionally biased region" description="Acidic residues" evidence="3">
    <location>
        <begin position="134"/>
        <end position="148"/>
    </location>
</feature>
<evidence type="ECO:0000256" key="3">
    <source>
        <dbReference type="SAM" id="MobiDB-lite"/>
    </source>
</evidence>
<dbReference type="OrthoDB" id="210205at2157"/>
<dbReference type="AlphaFoldDB" id="A0A2Z2HQU9"/>
<organism evidence="5 6">
    <name type="scientific">Natrarchaeobaculum aegyptiacum</name>
    <dbReference type="NCBI Taxonomy" id="745377"/>
    <lineage>
        <taxon>Archaea</taxon>
        <taxon>Methanobacteriati</taxon>
        <taxon>Methanobacteriota</taxon>
        <taxon>Stenosarchaea group</taxon>
        <taxon>Halobacteria</taxon>
        <taxon>Halobacteriales</taxon>
        <taxon>Natrialbaceae</taxon>
        <taxon>Natrarchaeobaculum</taxon>
    </lineage>
</organism>
<dbReference type="Pfam" id="PF00011">
    <property type="entry name" value="HSP20"/>
    <property type="match status" value="1"/>
</dbReference>
<evidence type="ECO:0000313" key="5">
    <source>
        <dbReference type="EMBL" id="ARS89530.1"/>
    </source>
</evidence>
<feature type="compositionally biased region" description="Basic and acidic residues" evidence="3">
    <location>
        <begin position="184"/>
        <end position="196"/>
    </location>
</feature>
<feature type="compositionally biased region" description="Low complexity" evidence="3">
    <location>
        <begin position="149"/>
        <end position="163"/>
    </location>
</feature>
<accession>A0A2Z2HQU9</accession>
<dbReference type="InterPro" id="IPR002068">
    <property type="entry name" value="A-crystallin/Hsp20_dom"/>
</dbReference>
<dbReference type="PROSITE" id="PS01031">
    <property type="entry name" value="SHSP"/>
    <property type="match status" value="1"/>
</dbReference>
<dbReference type="InterPro" id="IPR008978">
    <property type="entry name" value="HSP20-like_chaperone"/>
</dbReference>
<dbReference type="KEGG" id="naj:B1756_07095"/>
<dbReference type="Proteomes" id="UP000250088">
    <property type="component" value="Chromosome"/>
</dbReference>
<protein>
    <recommendedName>
        <fullName evidence="4">SHSP domain-containing protein</fullName>
    </recommendedName>
</protein>
<gene>
    <name evidence="5" type="ORF">B1756_07095</name>
</gene>
<dbReference type="Gene3D" id="2.60.40.790">
    <property type="match status" value="1"/>
</dbReference>
<evidence type="ECO:0000256" key="1">
    <source>
        <dbReference type="PROSITE-ProRule" id="PRU00285"/>
    </source>
</evidence>
<evidence type="ECO:0000256" key="2">
    <source>
        <dbReference type="RuleBase" id="RU003616"/>
    </source>
</evidence>
<reference evidence="6" key="1">
    <citation type="submission" date="2017-02" db="EMBL/GenBank/DDBJ databases">
        <title>Natronthermophilus aegyptiacus gen. nov.,sp. nov., an aerobic, extremely halophilic alkalithermophilic archaeon isolated from the athalassohaline Wadi An Natrun, Egypt.</title>
        <authorList>
            <person name="Zhao B."/>
        </authorList>
    </citation>
    <scope>NUCLEOTIDE SEQUENCE [LARGE SCALE GENOMIC DNA]</scope>
    <source>
        <strain evidence="6">JW/NM-HA 15</strain>
    </source>
</reference>
<sequence>MSLDDLTSTIGTVLYRQLGRANGHLQTTRSLPVDVLEGEQSYRVVFDAPGADPDDVQVRYVDGAVRVRIDRFREYRDGYEVRYPGRGMTLEGDVDLPDDAHVDPDAGTAHLSEAGTLRIDIPKSTVSGGTAVESDVDSDADAVTDVGDDVGPGTTTAPASDRATGGGPDTGPDRDPQATTASSERPDRRDGLQVGE</sequence>
<comment type="similarity">
    <text evidence="1 2">Belongs to the small heat shock protein (HSP20) family.</text>
</comment>
<dbReference type="EMBL" id="CP019893">
    <property type="protein sequence ID" value="ARS89530.1"/>
    <property type="molecule type" value="Genomic_DNA"/>
</dbReference>
<feature type="region of interest" description="Disordered" evidence="3">
    <location>
        <begin position="125"/>
        <end position="196"/>
    </location>
</feature>
<keyword evidence="6" id="KW-1185">Reference proteome</keyword>
<name>A0A2Z2HQU9_9EURY</name>
<evidence type="ECO:0000259" key="4">
    <source>
        <dbReference type="PROSITE" id="PS01031"/>
    </source>
</evidence>
<feature type="domain" description="SHSP" evidence="4">
    <location>
        <begin position="24"/>
        <end position="139"/>
    </location>
</feature>
<dbReference type="CDD" id="cd06464">
    <property type="entry name" value="ACD_sHsps-like"/>
    <property type="match status" value="1"/>
</dbReference>
<evidence type="ECO:0000313" key="6">
    <source>
        <dbReference type="Proteomes" id="UP000250088"/>
    </source>
</evidence>
<proteinExistence type="inferred from homology"/>
<dbReference type="SUPFAM" id="SSF49764">
    <property type="entry name" value="HSP20-like chaperones"/>
    <property type="match status" value="1"/>
</dbReference>